<protein>
    <submittedName>
        <fullName evidence="2">Uncharacterized protein</fullName>
    </submittedName>
</protein>
<accession>A0A9P6NLH1</accession>
<keyword evidence="3" id="KW-1185">Reference proteome</keyword>
<feature type="transmembrane region" description="Helical" evidence="1">
    <location>
        <begin position="24"/>
        <end position="48"/>
    </location>
</feature>
<proteinExistence type="predicted"/>
<dbReference type="Proteomes" id="UP000886653">
    <property type="component" value="Unassembled WGS sequence"/>
</dbReference>
<dbReference type="AlphaFoldDB" id="A0A9P6NLH1"/>
<comment type="caution">
    <text evidence="2">The sequence shown here is derived from an EMBL/GenBank/DDBJ whole genome shotgun (WGS) entry which is preliminary data.</text>
</comment>
<keyword evidence="1" id="KW-0812">Transmembrane</keyword>
<keyword evidence="1" id="KW-1133">Transmembrane helix</keyword>
<gene>
    <name evidence="2" type="ORF">CROQUDRAFT_653819</name>
</gene>
<dbReference type="EMBL" id="MU167229">
    <property type="protein sequence ID" value="KAG0149246.1"/>
    <property type="molecule type" value="Genomic_DNA"/>
</dbReference>
<sequence length="54" mass="6310">MSLLFSLLSLFAVPHTRYLQDHSHLISFCFLFFGIVFVVFCCLGQHFVRELSKN</sequence>
<name>A0A9P6NLH1_9BASI</name>
<evidence type="ECO:0000313" key="2">
    <source>
        <dbReference type="EMBL" id="KAG0149246.1"/>
    </source>
</evidence>
<evidence type="ECO:0000313" key="3">
    <source>
        <dbReference type="Proteomes" id="UP000886653"/>
    </source>
</evidence>
<evidence type="ECO:0000256" key="1">
    <source>
        <dbReference type="SAM" id="Phobius"/>
    </source>
</evidence>
<organism evidence="2 3">
    <name type="scientific">Cronartium quercuum f. sp. fusiforme G11</name>
    <dbReference type="NCBI Taxonomy" id="708437"/>
    <lineage>
        <taxon>Eukaryota</taxon>
        <taxon>Fungi</taxon>
        <taxon>Dikarya</taxon>
        <taxon>Basidiomycota</taxon>
        <taxon>Pucciniomycotina</taxon>
        <taxon>Pucciniomycetes</taxon>
        <taxon>Pucciniales</taxon>
        <taxon>Coleosporiaceae</taxon>
        <taxon>Cronartium</taxon>
    </lineage>
</organism>
<keyword evidence="1" id="KW-0472">Membrane</keyword>
<reference evidence="2" key="1">
    <citation type="submission" date="2013-11" db="EMBL/GenBank/DDBJ databases">
        <title>Genome sequence of the fusiform rust pathogen reveals effectors for host alternation and coevolution with pine.</title>
        <authorList>
            <consortium name="DOE Joint Genome Institute"/>
            <person name="Smith K."/>
            <person name="Pendleton A."/>
            <person name="Kubisiak T."/>
            <person name="Anderson C."/>
            <person name="Salamov A."/>
            <person name="Aerts A."/>
            <person name="Riley R."/>
            <person name="Clum A."/>
            <person name="Lindquist E."/>
            <person name="Ence D."/>
            <person name="Campbell M."/>
            <person name="Kronenberg Z."/>
            <person name="Feau N."/>
            <person name="Dhillon B."/>
            <person name="Hamelin R."/>
            <person name="Burleigh J."/>
            <person name="Smith J."/>
            <person name="Yandell M."/>
            <person name="Nelson C."/>
            <person name="Grigoriev I."/>
            <person name="Davis J."/>
        </authorList>
    </citation>
    <scope>NUCLEOTIDE SEQUENCE</scope>
    <source>
        <strain evidence="2">G11</strain>
    </source>
</reference>